<evidence type="ECO:0000313" key="2">
    <source>
        <dbReference type="EMBL" id="RIX28789.1"/>
    </source>
</evidence>
<proteinExistence type="predicted"/>
<gene>
    <name evidence="2" type="ORF">D1781_15485</name>
</gene>
<reference evidence="3" key="1">
    <citation type="submission" date="2018-09" db="EMBL/GenBank/DDBJ databases">
        <authorList>
            <person name="Kim I."/>
        </authorList>
    </citation>
    <scope>NUCLEOTIDE SEQUENCE [LARGE SCALE GENOMIC DNA]</scope>
    <source>
        <strain evidence="3">DD4a</strain>
    </source>
</reference>
<comment type="caution">
    <text evidence="2">The sequence shown here is derived from an EMBL/GenBank/DDBJ whole genome shotgun (WGS) entry which is preliminary data.</text>
</comment>
<dbReference type="Proteomes" id="UP000265742">
    <property type="component" value="Unassembled WGS sequence"/>
</dbReference>
<keyword evidence="3" id="KW-1185">Reference proteome</keyword>
<name>A0A3A1TYA5_9MICO</name>
<evidence type="ECO:0000313" key="3">
    <source>
        <dbReference type="Proteomes" id="UP000265742"/>
    </source>
</evidence>
<dbReference type="AlphaFoldDB" id="A0A3A1TYA5"/>
<organism evidence="2 3">
    <name type="scientific">Amnibacterium setariae</name>
    <dbReference type="NCBI Taxonomy" id="2306585"/>
    <lineage>
        <taxon>Bacteria</taxon>
        <taxon>Bacillati</taxon>
        <taxon>Actinomycetota</taxon>
        <taxon>Actinomycetes</taxon>
        <taxon>Micrococcales</taxon>
        <taxon>Microbacteriaceae</taxon>
        <taxon>Amnibacterium</taxon>
    </lineage>
</organism>
<dbReference type="RefSeq" id="WP_119483098.1">
    <property type="nucleotide sequence ID" value="NZ_QXTG01000002.1"/>
</dbReference>
<evidence type="ECO:0000256" key="1">
    <source>
        <dbReference type="SAM" id="MobiDB-lite"/>
    </source>
</evidence>
<feature type="region of interest" description="Disordered" evidence="1">
    <location>
        <begin position="1"/>
        <end position="29"/>
    </location>
</feature>
<sequence length="83" mass="8651">MTTSTDRRQRLAAPATRTPSSAAPAVSLVPAPAPGLLSRLLGRARTVLQPRPLRYPAPEADVAVPDSLYRNDEGGSGDDGGWG</sequence>
<dbReference type="EMBL" id="QXTG01000002">
    <property type="protein sequence ID" value="RIX28789.1"/>
    <property type="molecule type" value="Genomic_DNA"/>
</dbReference>
<protein>
    <submittedName>
        <fullName evidence="2">Uncharacterized protein</fullName>
    </submittedName>
</protein>
<accession>A0A3A1TYA5</accession>
<feature type="compositionally biased region" description="Low complexity" evidence="1">
    <location>
        <begin position="12"/>
        <end position="29"/>
    </location>
</feature>
<feature type="region of interest" description="Disordered" evidence="1">
    <location>
        <begin position="64"/>
        <end position="83"/>
    </location>
</feature>